<dbReference type="GO" id="GO:0003677">
    <property type="term" value="F:DNA binding"/>
    <property type="evidence" value="ECO:0007669"/>
    <property type="project" value="InterPro"/>
</dbReference>
<dbReference type="PIRSF" id="PIRSF015730">
    <property type="entry name" value="TFAR19"/>
    <property type="match status" value="1"/>
</dbReference>
<dbReference type="EMBL" id="JABXBU010002228">
    <property type="protein sequence ID" value="KAF8771147.1"/>
    <property type="molecule type" value="Genomic_DNA"/>
</dbReference>
<feature type="region of interest" description="Disordered" evidence="2">
    <location>
        <begin position="18"/>
        <end position="37"/>
    </location>
</feature>
<organism evidence="3 4">
    <name type="scientific">Argiope bruennichi</name>
    <name type="common">Wasp spider</name>
    <name type="synonym">Aranea bruennichi</name>
    <dbReference type="NCBI Taxonomy" id="94029"/>
    <lineage>
        <taxon>Eukaryota</taxon>
        <taxon>Metazoa</taxon>
        <taxon>Ecdysozoa</taxon>
        <taxon>Arthropoda</taxon>
        <taxon>Chelicerata</taxon>
        <taxon>Arachnida</taxon>
        <taxon>Araneae</taxon>
        <taxon>Araneomorphae</taxon>
        <taxon>Entelegynae</taxon>
        <taxon>Araneoidea</taxon>
        <taxon>Araneidae</taxon>
        <taxon>Argiope</taxon>
    </lineage>
</organism>
<sequence>MDDEELQALRAKRMQELQAQRNPGLQGNDAAAAAEAKAKEEEFRNQILTQVLSKEARSRLSTISIAKPENGKMLENMIINMARTGQIRSQLADNEFVHLLEEVNRQIKHNTPTVKFDRRRTCLDSDED</sequence>
<reference evidence="3" key="2">
    <citation type="submission" date="2020-06" db="EMBL/GenBank/DDBJ databases">
        <authorList>
            <person name="Sheffer M."/>
        </authorList>
    </citation>
    <scope>NUCLEOTIDE SEQUENCE</scope>
</reference>
<comment type="caution">
    <text evidence="3">The sequence shown here is derived from an EMBL/GenBank/DDBJ whole genome shotgun (WGS) entry which is preliminary data.</text>
</comment>
<evidence type="ECO:0000313" key="4">
    <source>
        <dbReference type="Proteomes" id="UP000807504"/>
    </source>
</evidence>
<reference evidence="3" key="1">
    <citation type="journal article" date="2020" name="bioRxiv">
        <title>Chromosome-level reference genome of the European wasp spider Argiope bruennichi: a resource for studies on range expansion and evolutionary adaptation.</title>
        <authorList>
            <person name="Sheffer M.M."/>
            <person name="Hoppe A."/>
            <person name="Krehenwinkel H."/>
            <person name="Uhl G."/>
            <person name="Kuss A.W."/>
            <person name="Jensen L."/>
            <person name="Jensen C."/>
            <person name="Gillespie R.G."/>
            <person name="Hoff K.J."/>
            <person name="Prost S."/>
        </authorList>
    </citation>
    <scope>NUCLEOTIDE SEQUENCE</scope>
</reference>
<gene>
    <name evidence="3" type="ORF">HNY73_018599</name>
</gene>
<dbReference type="AlphaFoldDB" id="A0A8T0EEK1"/>
<keyword evidence="4" id="KW-1185">Reference proteome</keyword>
<dbReference type="OrthoDB" id="10252486at2759"/>
<comment type="similarity">
    <text evidence="1">Belongs to the PDCD5 family.</text>
</comment>
<dbReference type="SUPFAM" id="SSF46950">
    <property type="entry name" value="Double-stranded DNA-binding domain"/>
    <property type="match status" value="1"/>
</dbReference>
<protein>
    <submittedName>
        <fullName evidence="3">Programmed cell death protein 5 like protein</fullName>
    </submittedName>
</protein>
<name>A0A8T0EEK1_ARGBR</name>
<dbReference type="PANTHER" id="PTHR10840:SF0">
    <property type="entry name" value="PROGRAMMED CELL DEATH PROTEIN 5"/>
    <property type="match status" value="1"/>
</dbReference>
<accession>A0A8T0EEK1</accession>
<dbReference type="Gene3D" id="1.10.8.140">
    <property type="entry name" value="PDCD5-like"/>
    <property type="match status" value="1"/>
</dbReference>
<evidence type="ECO:0000256" key="1">
    <source>
        <dbReference type="ARBA" id="ARBA00010490"/>
    </source>
</evidence>
<dbReference type="InterPro" id="IPR036883">
    <property type="entry name" value="PDCD5-like_sf"/>
</dbReference>
<proteinExistence type="inferred from homology"/>
<evidence type="ECO:0000313" key="3">
    <source>
        <dbReference type="EMBL" id="KAF8771147.1"/>
    </source>
</evidence>
<dbReference type="GO" id="GO:0005829">
    <property type="term" value="C:cytosol"/>
    <property type="evidence" value="ECO:0007669"/>
    <property type="project" value="TreeGrafter"/>
</dbReference>
<evidence type="ECO:0000256" key="2">
    <source>
        <dbReference type="SAM" id="MobiDB-lite"/>
    </source>
</evidence>
<dbReference type="Proteomes" id="UP000807504">
    <property type="component" value="Unassembled WGS sequence"/>
</dbReference>
<dbReference type="Pfam" id="PF01984">
    <property type="entry name" value="dsDNA_bind"/>
    <property type="match status" value="1"/>
</dbReference>
<dbReference type="PANTHER" id="PTHR10840">
    <property type="entry name" value="PROGRAMMED CELL DEATH PROTEIN 5"/>
    <property type="match status" value="1"/>
</dbReference>
<dbReference type="OMA" id="MQYEMQK"/>
<dbReference type="InterPro" id="IPR002836">
    <property type="entry name" value="PDCD5-like"/>
</dbReference>
<dbReference type="GO" id="GO:0005634">
    <property type="term" value="C:nucleus"/>
    <property type="evidence" value="ECO:0007669"/>
    <property type="project" value="TreeGrafter"/>
</dbReference>